<dbReference type="GO" id="GO:0009002">
    <property type="term" value="F:serine-type D-Ala-D-Ala carboxypeptidase activity"/>
    <property type="evidence" value="ECO:0007669"/>
    <property type="project" value="UniProtKB-EC"/>
</dbReference>
<evidence type="ECO:0000313" key="5">
    <source>
        <dbReference type="EMBL" id="RKN24416.1"/>
    </source>
</evidence>
<dbReference type="InterPro" id="IPR000667">
    <property type="entry name" value="Peptidase_S13"/>
</dbReference>
<evidence type="ECO:0000313" key="7">
    <source>
        <dbReference type="Proteomes" id="UP000275024"/>
    </source>
</evidence>
<evidence type="ECO:0000256" key="2">
    <source>
        <dbReference type="ARBA" id="ARBA00022801"/>
    </source>
</evidence>
<keyword evidence="4" id="KW-0645">Protease</keyword>
<name>A0A3A9WKU0_9ACTN</name>
<protein>
    <submittedName>
        <fullName evidence="4">D-alanyl-D-alanine carboxypeptidase/D-alanyl-D-alanine-endopeptidase</fullName>
        <ecNumber evidence="4">3.4.16.4</ecNumber>
    </submittedName>
</protein>
<proteinExistence type="inferred from homology"/>
<dbReference type="Proteomes" id="UP000268652">
    <property type="component" value="Unassembled WGS sequence"/>
</dbReference>
<dbReference type="EMBL" id="RBDX01000006">
    <property type="protein sequence ID" value="RKN10074.1"/>
    <property type="molecule type" value="Genomic_DNA"/>
</dbReference>
<dbReference type="EC" id="3.4.16.4" evidence="4"/>
<comment type="similarity">
    <text evidence="1">Belongs to the peptidase S13 family.</text>
</comment>
<keyword evidence="4" id="KW-0121">Carboxypeptidase</keyword>
<keyword evidence="6" id="KW-1185">Reference proteome</keyword>
<keyword evidence="2 4" id="KW-0378">Hydrolase</keyword>
<dbReference type="EMBL" id="RBDY01000006">
    <property type="protein sequence ID" value="RKN24416.1"/>
    <property type="molecule type" value="Genomic_DNA"/>
</dbReference>
<dbReference type="OrthoDB" id="56883at2"/>
<dbReference type="PANTHER" id="PTHR30023">
    <property type="entry name" value="D-ALANYL-D-ALANINE CARBOXYPEPTIDASE"/>
    <property type="match status" value="1"/>
</dbReference>
<dbReference type="GO" id="GO:0000270">
    <property type="term" value="P:peptidoglycan metabolic process"/>
    <property type="evidence" value="ECO:0007669"/>
    <property type="project" value="TreeGrafter"/>
</dbReference>
<dbReference type="RefSeq" id="WP_120696756.1">
    <property type="nucleotide sequence ID" value="NZ_RBDX01000006.1"/>
</dbReference>
<evidence type="ECO:0000256" key="3">
    <source>
        <dbReference type="SAM" id="MobiDB-lite"/>
    </source>
</evidence>
<dbReference type="Proteomes" id="UP000275024">
    <property type="component" value="Unassembled WGS sequence"/>
</dbReference>
<evidence type="ECO:0000313" key="4">
    <source>
        <dbReference type="EMBL" id="RKN10074.1"/>
    </source>
</evidence>
<evidence type="ECO:0000313" key="6">
    <source>
        <dbReference type="Proteomes" id="UP000268652"/>
    </source>
</evidence>
<dbReference type="NCBIfam" id="TIGR00666">
    <property type="entry name" value="PBP4"/>
    <property type="match status" value="1"/>
</dbReference>
<evidence type="ECO:0000256" key="1">
    <source>
        <dbReference type="ARBA" id="ARBA00006096"/>
    </source>
</evidence>
<dbReference type="PANTHER" id="PTHR30023:SF0">
    <property type="entry name" value="PENICILLIN-SENSITIVE CARBOXYPEPTIDASE A"/>
    <property type="match status" value="1"/>
</dbReference>
<dbReference type="InterPro" id="IPR012338">
    <property type="entry name" value="Beta-lactam/transpept-like"/>
</dbReference>
<dbReference type="Gene3D" id="3.40.710.10">
    <property type="entry name" value="DD-peptidase/beta-lactamase superfamily"/>
    <property type="match status" value="2"/>
</dbReference>
<organism evidence="4 7">
    <name type="scientific">Streptomyces radicis</name>
    <dbReference type="NCBI Taxonomy" id="1750517"/>
    <lineage>
        <taxon>Bacteria</taxon>
        <taxon>Bacillati</taxon>
        <taxon>Actinomycetota</taxon>
        <taxon>Actinomycetes</taxon>
        <taxon>Kitasatosporales</taxon>
        <taxon>Streptomycetaceae</taxon>
        <taxon>Streptomyces</taxon>
    </lineage>
</organism>
<dbReference type="GO" id="GO:0006508">
    <property type="term" value="P:proteolysis"/>
    <property type="evidence" value="ECO:0007669"/>
    <property type="project" value="InterPro"/>
</dbReference>
<dbReference type="AlphaFoldDB" id="A0A3A9WKU0"/>
<sequence length="465" mass="47424">MLRRHRATWRLAVGSAAVGLVVAAGAVALSGPWDAGQRTAERDHAATEALRDGADTEGIASTVAAAAPVLAPLDGRAPEATPAAVERAIGRLLDNAALGDGAAGAVVDISTGDTLYRENARSPRTPASTIKVLTSVAALNALGADHRLATSAVWDPEERRVHLVGGGDTTLTDDDLARLARRTADALAERDVDRVRIAYDISLYPREQHHPIGSGNTNIATITPLQLNAGRLDDSSSGPAPRSDEPAADAARTFAGHLRAAGVEVTGATDTGRAAPEGADELAVHRSAPLSSLVERMLTHSDNDLAEALARATAVAAGHPADFRGVDRALTGELEKLDLPLSNVRIADASGLDRDDRVTAAVLTQALAAAADPERPELRAALTGLPVAGFTGTLQTRYDAAGGGAGLVRAKTGTLTGVNTLAGTAVTGDGRVLAFAFLASDTDNGEEAEAALDAAASALATCGCH</sequence>
<reference evidence="6 7" key="1">
    <citation type="submission" date="2018-09" db="EMBL/GenBank/DDBJ databases">
        <title>Streptomyces sp. nov. DS1-2, an endophytic actinomycete isolated from roots of Dendrobium scabrilingue.</title>
        <authorList>
            <person name="Kuncharoen N."/>
            <person name="Kudo T."/>
            <person name="Ohkuma M."/>
            <person name="Yuki M."/>
            <person name="Tanasupawat S."/>
        </authorList>
    </citation>
    <scope>NUCLEOTIDE SEQUENCE [LARGE SCALE GENOMIC DNA]</scope>
    <source>
        <strain evidence="4 7">AZ1-7</strain>
        <strain evidence="5 6">DS1-2</strain>
    </source>
</reference>
<accession>A0A3A9WKU0</accession>
<feature type="region of interest" description="Disordered" evidence="3">
    <location>
        <begin position="229"/>
        <end position="249"/>
    </location>
</feature>
<dbReference type="Pfam" id="PF02113">
    <property type="entry name" value="Peptidase_S13"/>
    <property type="match status" value="2"/>
</dbReference>
<comment type="caution">
    <text evidence="4">The sequence shown here is derived from an EMBL/GenBank/DDBJ whole genome shotgun (WGS) entry which is preliminary data.</text>
</comment>
<gene>
    <name evidence="4" type="primary">dacB</name>
    <name evidence="5" type="ORF">D7318_11045</name>
    <name evidence="4" type="ORF">D7319_09865</name>
</gene>
<dbReference type="SUPFAM" id="SSF56601">
    <property type="entry name" value="beta-lactamase/transpeptidase-like"/>
    <property type="match status" value="1"/>
</dbReference>
<dbReference type="PRINTS" id="PR00922">
    <property type="entry name" value="DADACBPTASE3"/>
</dbReference>